<protein>
    <submittedName>
        <fullName evidence="2">Uncharacterized protein</fullName>
    </submittedName>
</protein>
<proteinExistence type="predicted"/>
<evidence type="ECO:0000313" key="2">
    <source>
        <dbReference type="EMBL" id="KAF6001708.1"/>
    </source>
</evidence>
<feature type="compositionally biased region" description="Polar residues" evidence="1">
    <location>
        <begin position="201"/>
        <end position="210"/>
    </location>
</feature>
<feature type="compositionally biased region" description="Low complexity" evidence="1">
    <location>
        <begin position="289"/>
        <end position="304"/>
    </location>
</feature>
<feature type="compositionally biased region" description="Polar residues" evidence="1">
    <location>
        <begin position="271"/>
        <end position="288"/>
    </location>
</feature>
<gene>
    <name evidence="2" type="ORF">F1559_001963</name>
</gene>
<dbReference type="EMBL" id="VWRR01000013">
    <property type="protein sequence ID" value="KAF6001708.1"/>
    <property type="molecule type" value="Genomic_DNA"/>
</dbReference>
<accession>A0A7J7IFC0</accession>
<sequence>MSARGQELGSQSKEAGVEDVLIFSYGSTPRGPSPRLPSSVPLSRGTRRARTATGAVTDSDSDNASSSSDTLTSSSYSSESEWEASAAGGEPASRSVLTSFSPSTRTRQEQESRRASRQQKRLSLFLDTAVGRSGDIVRRLSPRPAQDGGMFAPLGRGASPRTPLSGDQRTPSSDVYTWTVADTTRNEIGSRTAASAATTSMKTNHSQSAPGMSEQRGHVSATGSSPSRRERARPPPIETRFGNESNGHVTETYTSLLPLQHLALGERMHQTRSPGTPQRPATPNSVFASSEPSSRSGSESTPPGVWTPGRMGWCPETLTESSYRGLATCWGPGEVLIPMIHRASDGDAQSVPAVAYAYPRLPTMPMLAGTWSVSSSSSSTISPRGAMSPSPRRLEMQGPLSSRRWWSLSSTGTHFMQNFGLSSRAGHRGDISRLPWTCTPRAATTPSLGALVSPMPGHQHVRLASERLGEVLATVLSTDAALREDDRIRDLFLLLSDGTASPANVFIHLRFERGLAERIRRAEGAAFRAILVVLHLLLEGPLEALAEAVANGMLDYWQALYRLWSERLPNAESMSEAEAAEHWRTIFLVEVIDYLTRKLRFHESYPVFEANYSLGRFLRRADLEAIDAARAAENRETMQRVFSLDTVTEMVSILHRLLDAELGLARHVGVLDSKAPPNGHPESNESLEAPETRAVFGLYREPTLLRSLLSLLASDAASLYQMIVYMMSRMYEQIGRRGGTGNTRTEEVAELRELAVVLQEMGVFLRKFFERLLDADLVEEVPHIPSQLLMPAPDASMVASRFPFLIVGRFTTFDCLHRAIAPGSGLEAPERLRSA</sequence>
<feature type="region of interest" description="Disordered" evidence="1">
    <location>
        <begin position="268"/>
        <end position="308"/>
    </location>
</feature>
<dbReference type="OrthoDB" id="10621999at2759"/>
<reference evidence="2 3" key="1">
    <citation type="journal article" date="2020" name="J. Phycol.">
        <title>Comparative genome analysis reveals Cyanidiococcus gen. nov., a new extremophilic red algal genus sister to Cyanidioschyzon (Cyanidioschyzonaceae, Rhodophyta).</title>
        <authorList>
            <person name="Liu S.-L."/>
            <person name="Chiang Y.-R."/>
            <person name="Yoon H.S."/>
            <person name="Fu H.-Y."/>
        </authorList>
    </citation>
    <scope>NUCLEOTIDE SEQUENCE [LARGE SCALE GENOMIC DNA]</scope>
    <source>
        <strain evidence="2 3">THAL066</strain>
    </source>
</reference>
<name>A0A7J7IFC0_9RHOD</name>
<keyword evidence="3" id="KW-1185">Reference proteome</keyword>
<comment type="caution">
    <text evidence="2">The sequence shown here is derived from an EMBL/GenBank/DDBJ whole genome shotgun (WGS) entry which is preliminary data.</text>
</comment>
<feature type="region of interest" description="Disordered" evidence="1">
    <location>
        <begin position="374"/>
        <end position="394"/>
    </location>
</feature>
<feature type="region of interest" description="Disordered" evidence="1">
    <location>
        <begin position="187"/>
        <end position="248"/>
    </location>
</feature>
<feature type="compositionally biased region" description="Low complexity" evidence="1">
    <location>
        <begin position="62"/>
        <end position="95"/>
    </location>
</feature>
<evidence type="ECO:0000313" key="3">
    <source>
        <dbReference type="Proteomes" id="UP000530660"/>
    </source>
</evidence>
<feature type="region of interest" description="Disordered" evidence="1">
    <location>
        <begin position="1"/>
        <end position="173"/>
    </location>
</feature>
<dbReference type="Proteomes" id="UP000530660">
    <property type="component" value="Unassembled WGS sequence"/>
</dbReference>
<evidence type="ECO:0000256" key="1">
    <source>
        <dbReference type="SAM" id="MobiDB-lite"/>
    </source>
</evidence>
<feature type="compositionally biased region" description="Low complexity" evidence="1">
    <location>
        <begin position="190"/>
        <end position="200"/>
    </location>
</feature>
<dbReference type="AlphaFoldDB" id="A0A7J7IFC0"/>
<organism evidence="2 3">
    <name type="scientific">Cyanidiococcus yangmingshanensis</name>
    <dbReference type="NCBI Taxonomy" id="2690220"/>
    <lineage>
        <taxon>Eukaryota</taxon>
        <taxon>Rhodophyta</taxon>
        <taxon>Bangiophyceae</taxon>
        <taxon>Cyanidiales</taxon>
        <taxon>Cyanidiaceae</taxon>
        <taxon>Cyanidiococcus</taxon>
    </lineage>
</organism>